<protein>
    <recommendedName>
        <fullName evidence="1">SLH domain-containing protein</fullName>
    </recommendedName>
</protein>
<dbReference type="InterPro" id="IPR001119">
    <property type="entry name" value="SLH_dom"/>
</dbReference>
<evidence type="ECO:0000313" key="3">
    <source>
        <dbReference type="Proteomes" id="UP000187166"/>
    </source>
</evidence>
<reference evidence="2 3" key="1">
    <citation type="journal article" date="2016" name="Appl. Environ. Microbiol.">
        <title>Function and Phylogeny of Bacterial Butyryl Coenzyme A:Acetate Transferases and Their Diversity in the Proximal Colon of Swine.</title>
        <authorList>
            <person name="Trachsel J."/>
            <person name="Bayles D.O."/>
            <person name="Looft T."/>
            <person name="Levine U.Y."/>
            <person name="Allen H.K."/>
        </authorList>
    </citation>
    <scope>NUCLEOTIDE SEQUENCE [LARGE SCALE GENOMIC DNA]</scope>
    <source>
        <strain evidence="2 3">35-6-1</strain>
    </source>
</reference>
<evidence type="ECO:0000259" key="1">
    <source>
        <dbReference type="PROSITE" id="PS51272"/>
    </source>
</evidence>
<dbReference type="STRING" id="1465756.BIV18_01535"/>
<name>A0A1U7LY89_9FIRM</name>
<dbReference type="Pfam" id="PF00395">
    <property type="entry name" value="SLH"/>
    <property type="match status" value="2"/>
</dbReference>
<dbReference type="AlphaFoldDB" id="A0A1U7LY89"/>
<keyword evidence="3" id="KW-1185">Reference proteome</keyword>
<organism evidence="2 3">
    <name type="scientific">Peptoniphilus porci</name>
    <dbReference type="NCBI Taxonomy" id="2652280"/>
    <lineage>
        <taxon>Bacteria</taxon>
        <taxon>Bacillati</taxon>
        <taxon>Bacillota</taxon>
        <taxon>Tissierellia</taxon>
        <taxon>Tissierellales</taxon>
        <taxon>Peptoniphilaceae</taxon>
        <taxon>Peptoniphilus</taxon>
    </lineage>
</organism>
<dbReference type="Proteomes" id="UP000187166">
    <property type="component" value="Unassembled WGS sequence"/>
</dbReference>
<sequence>MKKIFILIIILIAMPISVFASKEVAMPLNVSAVKESEVYNFEIKNAKDKDIIEIEVKSEGNDVKSKITKNVFVKNNKKYISLAQRELDSLVGPSTGYTFRLRFAKNDGKSNFTDELHLGKAPIFRNYSNWAYNDLLKAEELKLFSKEVAKNTREKITREEFAEIAVKAYEIKYKRSAQGSVKQFKDTDNRYVNMAYDLGIMKGKNREKFAPRDHITREDYAIVISNLFKLEKSKDLKIKDAKKISNYARDYVNNAINGGYLNLDEKNNFDPKREITREEVISSIVRHI</sequence>
<evidence type="ECO:0000313" key="2">
    <source>
        <dbReference type="EMBL" id="OLR64318.1"/>
    </source>
</evidence>
<comment type="caution">
    <text evidence="2">The sequence shown here is derived from an EMBL/GenBank/DDBJ whole genome shotgun (WGS) entry which is preliminary data.</text>
</comment>
<accession>A0A1U7LY89</accession>
<dbReference type="PROSITE" id="PS51272">
    <property type="entry name" value="SLH"/>
    <property type="match status" value="1"/>
</dbReference>
<proteinExistence type="predicted"/>
<gene>
    <name evidence="2" type="ORF">BIV18_01535</name>
</gene>
<dbReference type="EMBL" id="MJIH01000001">
    <property type="protein sequence ID" value="OLR64318.1"/>
    <property type="molecule type" value="Genomic_DNA"/>
</dbReference>
<feature type="domain" description="SLH" evidence="1">
    <location>
        <begin position="235"/>
        <end position="288"/>
    </location>
</feature>